<organism evidence="2 3">
    <name type="scientific">Botrytis paeoniae</name>
    <dbReference type="NCBI Taxonomy" id="278948"/>
    <lineage>
        <taxon>Eukaryota</taxon>
        <taxon>Fungi</taxon>
        <taxon>Dikarya</taxon>
        <taxon>Ascomycota</taxon>
        <taxon>Pezizomycotina</taxon>
        <taxon>Leotiomycetes</taxon>
        <taxon>Helotiales</taxon>
        <taxon>Sclerotiniaceae</taxon>
        <taxon>Botrytis</taxon>
    </lineage>
</organism>
<comment type="caution">
    <text evidence="2">The sequence shown here is derived from an EMBL/GenBank/DDBJ whole genome shotgun (WGS) entry which is preliminary data.</text>
</comment>
<evidence type="ECO:0000313" key="3">
    <source>
        <dbReference type="Proteomes" id="UP000297910"/>
    </source>
</evidence>
<accession>A0A4Z1FLI0</accession>
<reference evidence="2 3" key="1">
    <citation type="submission" date="2017-12" db="EMBL/GenBank/DDBJ databases">
        <title>Comparative genomics of Botrytis spp.</title>
        <authorList>
            <person name="Valero-Jimenez C.A."/>
            <person name="Tapia P."/>
            <person name="Veloso J."/>
            <person name="Silva-Moreno E."/>
            <person name="Staats M."/>
            <person name="Valdes J.H."/>
            <person name="Van Kan J.A.L."/>
        </authorList>
    </citation>
    <scope>NUCLEOTIDE SEQUENCE [LARGE SCALE GENOMIC DNA]</scope>
    <source>
        <strain evidence="2 3">Bp0003</strain>
    </source>
</reference>
<name>A0A4Z1FLI0_9HELO</name>
<dbReference type="AlphaFoldDB" id="A0A4Z1FLI0"/>
<gene>
    <name evidence="2" type="ORF">BPAE_0170g00140</name>
</gene>
<dbReference type="Proteomes" id="UP000297910">
    <property type="component" value="Unassembled WGS sequence"/>
</dbReference>
<evidence type="ECO:0000256" key="1">
    <source>
        <dbReference type="SAM" id="MobiDB-lite"/>
    </source>
</evidence>
<dbReference type="EMBL" id="PQXI01000170">
    <property type="protein sequence ID" value="TGO22381.1"/>
    <property type="molecule type" value="Genomic_DNA"/>
</dbReference>
<keyword evidence="3" id="KW-1185">Reference proteome</keyword>
<proteinExistence type="predicted"/>
<sequence length="209" mass="24109">MRTSIVNGAEPSVARRRGKQNGGPRRQTLNLNTQNRRRHNAVGLPGECRQNPFIDYPDQPRTLNNLPRPFLNDDKIFISGLEFTEGGGEILNDMMHGDWSQLERPRYDAVSKLEKVMKRVFQYSNFSCKERQWVLTALSNLYDRGVSDSLAFDKFGFKPDKQFFGELQVRVGRETRAAILLKSIGILPNLPRQRQWARRNFALKGNRMA</sequence>
<evidence type="ECO:0000313" key="2">
    <source>
        <dbReference type="EMBL" id="TGO22381.1"/>
    </source>
</evidence>
<protein>
    <submittedName>
        <fullName evidence="2">Uncharacterized protein</fullName>
    </submittedName>
</protein>
<feature type="region of interest" description="Disordered" evidence="1">
    <location>
        <begin position="1"/>
        <end position="28"/>
    </location>
</feature>